<dbReference type="PANTHER" id="PTHR35897:SF1">
    <property type="entry name" value="METHYLTRANSFERASE AUSD"/>
    <property type="match status" value="1"/>
</dbReference>
<proteinExistence type="predicted"/>
<dbReference type="EMBL" id="ML211172">
    <property type="protein sequence ID" value="TFK87017.1"/>
    <property type="molecule type" value="Genomic_DNA"/>
</dbReference>
<dbReference type="PANTHER" id="PTHR35897">
    <property type="entry name" value="METHYLTRANSFERASE AUSD"/>
    <property type="match status" value="1"/>
</dbReference>
<keyword evidence="2" id="KW-0949">S-adenosyl-L-methionine</keyword>
<reference evidence="3 4" key="1">
    <citation type="journal article" date="2019" name="Nat. Ecol. Evol.">
        <title>Megaphylogeny resolves global patterns of mushroom evolution.</title>
        <authorList>
            <person name="Varga T."/>
            <person name="Krizsan K."/>
            <person name="Foldi C."/>
            <person name="Dima B."/>
            <person name="Sanchez-Garcia M."/>
            <person name="Sanchez-Ramirez S."/>
            <person name="Szollosi G.J."/>
            <person name="Szarkandi J.G."/>
            <person name="Papp V."/>
            <person name="Albert L."/>
            <person name="Andreopoulos W."/>
            <person name="Angelini C."/>
            <person name="Antonin V."/>
            <person name="Barry K.W."/>
            <person name="Bougher N.L."/>
            <person name="Buchanan P."/>
            <person name="Buyck B."/>
            <person name="Bense V."/>
            <person name="Catcheside P."/>
            <person name="Chovatia M."/>
            <person name="Cooper J."/>
            <person name="Damon W."/>
            <person name="Desjardin D."/>
            <person name="Finy P."/>
            <person name="Geml J."/>
            <person name="Haridas S."/>
            <person name="Hughes K."/>
            <person name="Justo A."/>
            <person name="Karasinski D."/>
            <person name="Kautmanova I."/>
            <person name="Kiss B."/>
            <person name="Kocsube S."/>
            <person name="Kotiranta H."/>
            <person name="LaButti K.M."/>
            <person name="Lechner B.E."/>
            <person name="Liimatainen K."/>
            <person name="Lipzen A."/>
            <person name="Lukacs Z."/>
            <person name="Mihaltcheva S."/>
            <person name="Morgado L.N."/>
            <person name="Niskanen T."/>
            <person name="Noordeloos M.E."/>
            <person name="Ohm R.A."/>
            <person name="Ortiz-Santana B."/>
            <person name="Ovrebo C."/>
            <person name="Racz N."/>
            <person name="Riley R."/>
            <person name="Savchenko A."/>
            <person name="Shiryaev A."/>
            <person name="Soop K."/>
            <person name="Spirin V."/>
            <person name="Szebenyi C."/>
            <person name="Tomsovsky M."/>
            <person name="Tulloss R.E."/>
            <person name="Uehling J."/>
            <person name="Grigoriev I.V."/>
            <person name="Vagvolgyi C."/>
            <person name="Papp T."/>
            <person name="Martin F.M."/>
            <person name="Miettinen O."/>
            <person name="Hibbett D.S."/>
            <person name="Nagy L.G."/>
        </authorList>
    </citation>
    <scope>NUCLEOTIDE SEQUENCE [LARGE SCALE GENOMIC DNA]</scope>
    <source>
        <strain evidence="3 4">HHB13444</strain>
    </source>
</reference>
<evidence type="ECO:0000313" key="3">
    <source>
        <dbReference type="EMBL" id="TFK87017.1"/>
    </source>
</evidence>
<dbReference type="AlphaFoldDB" id="A0A5C3PDE2"/>
<keyword evidence="1" id="KW-0808">Transferase</keyword>
<organism evidence="3 4">
    <name type="scientific">Polyporus arcularius HHB13444</name>
    <dbReference type="NCBI Taxonomy" id="1314778"/>
    <lineage>
        <taxon>Eukaryota</taxon>
        <taxon>Fungi</taxon>
        <taxon>Dikarya</taxon>
        <taxon>Basidiomycota</taxon>
        <taxon>Agaricomycotina</taxon>
        <taxon>Agaricomycetes</taxon>
        <taxon>Polyporales</taxon>
        <taxon>Polyporaceae</taxon>
        <taxon>Polyporus</taxon>
    </lineage>
</organism>
<dbReference type="GO" id="GO:0016740">
    <property type="term" value="F:transferase activity"/>
    <property type="evidence" value="ECO:0007669"/>
    <property type="project" value="UniProtKB-KW"/>
</dbReference>
<evidence type="ECO:0008006" key="5">
    <source>
        <dbReference type="Google" id="ProtNLM"/>
    </source>
</evidence>
<gene>
    <name evidence="3" type="ORF">K466DRAFT_646102</name>
</gene>
<dbReference type="STRING" id="1314778.A0A5C3PDE2"/>
<evidence type="ECO:0000256" key="1">
    <source>
        <dbReference type="ARBA" id="ARBA00022679"/>
    </source>
</evidence>
<dbReference type="InParanoid" id="A0A5C3PDE2"/>
<accession>A0A5C3PDE2</accession>
<dbReference type="InterPro" id="IPR051654">
    <property type="entry name" value="Meroterpenoid_MTases"/>
</dbReference>
<protein>
    <recommendedName>
        <fullName evidence="5">Methyltransferase type 11 domain-containing protein</fullName>
    </recommendedName>
</protein>
<dbReference type="Proteomes" id="UP000308197">
    <property type="component" value="Unassembled WGS sequence"/>
</dbReference>
<evidence type="ECO:0000313" key="4">
    <source>
        <dbReference type="Proteomes" id="UP000308197"/>
    </source>
</evidence>
<sequence length="306" mass="34118">MPNFREVVQAKVALPWVTLEGSEKFYKLDEQELEFFRTATRIDDEAALRAHMIQVQREAYAIHAFPCIRMFSFTQLKLARLPGYDKILTLGKTRKNPIFLDIGCCSAPSYNDTVGNDIRKLVADGYPVDSVMAAGLMKFLELGHKLFNTTPQTYPIPFLAGDALDFAFLEVSHPFYTKPYSLPPQLSELTSLSALHGHVSAVSVCSVFHVFDEAGQLQLARAIAGLLSPEPGSMVIGIHSGRPEKGTFVTRAGGRDVSTWTELWDGALFVGGTVKVETELVETGGWDFQDSDEDRYWFLVWSVTRL</sequence>
<evidence type="ECO:0000256" key="2">
    <source>
        <dbReference type="ARBA" id="ARBA00022691"/>
    </source>
</evidence>
<keyword evidence="4" id="KW-1185">Reference proteome</keyword>
<name>A0A5C3PDE2_9APHY</name>